<gene>
    <name evidence="1" type="ORF">DSM3645_09827</name>
</gene>
<protein>
    <recommendedName>
        <fullName evidence="3">DUF4259 domain-containing protein</fullName>
    </recommendedName>
</protein>
<dbReference type="eggNOG" id="ENOG5033INP">
    <property type="taxonomic scope" value="Bacteria"/>
</dbReference>
<dbReference type="Pfam" id="PF14078">
    <property type="entry name" value="DUF4259"/>
    <property type="match status" value="1"/>
</dbReference>
<dbReference type="InterPro" id="IPR025355">
    <property type="entry name" value="DUF4259"/>
</dbReference>
<comment type="caution">
    <text evidence="1">The sequence shown here is derived from an EMBL/GenBank/DDBJ whole genome shotgun (WGS) entry which is preliminary data.</text>
</comment>
<dbReference type="RefSeq" id="WP_002655559.1">
    <property type="nucleotide sequence ID" value="NZ_CH672377.1"/>
</dbReference>
<reference evidence="1 2" key="1">
    <citation type="submission" date="2006-02" db="EMBL/GenBank/DDBJ databases">
        <authorList>
            <person name="Amann R."/>
            <person name="Ferriera S."/>
            <person name="Johnson J."/>
            <person name="Kravitz S."/>
            <person name="Halpern A."/>
            <person name="Remington K."/>
            <person name="Beeson K."/>
            <person name="Tran B."/>
            <person name="Rogers Y.-H."/>
            <person name="Friedman R."/>
            <person name="Venter J.C."/>
        </authorList>
    </citation>
    <scope>NUCLEOTIDE SEQUENCE [LARGE SCALE GENOMIC DNA]</scope>
    <source>
        <strain evidence="1 2">DSM 3645</strain>
    </source>
</reference>
<dbReference type="Proteomes" id="UP000004358">
    <property type="component" value="Unassembled WGS sequence"/>
</dbReference>
<dbReference type="HOGENOM" id="CLU_137955_0_0_0"/>
<sequence length="121" mass="13424">MGTFGTGVFDNDGALDFVCEMVSQLTDKINTCFEDGSADLEEEGDAVLLPAVAVISLLAKNCHAAPPDLEVIYSWRERFLAIYDQQIDDLDPEPAYKAERRQVVEATFEDLVTLAKMFAEE</sequence>
<dbReference type="AlphaFoldDB" id="A3ZLQ6"/>
<evidence type="ECO:0008006" key="3">
    <source>
        <dbReference type="Google" id="ProtNLM"/>
    </source>
</evidence>
<evidence type="ECO:0000313" key="1">
    <source>
        <dbReference type="EMBL" id="EAQ82689.1"/>
    </source>
</evidence>
<accession>A3ZLQ6</accession>
<proteinExistence type="predicted"/>
<dbReference type="EMBL" id="AANZ01000001">
    <property type="protein sequence ID" value="EAQ82689.1"/>
    <property type="molecule type" value="Genomic_DNA"/>
</dbReference>
<evidence type="ECO:0000313" key="2">
    <source>
        <dbReference type="Proteomes" id="UP000004358"/>
    </source>
</evidence>
<dbReference type="STRING" id="314230.DSM3645_09827"/>
<name>A3ZLQ6_9BACT</name>
<organism evidence="1 2">
    <name type="scientific">Blastopirellula marina DSM 3645</name>
    <dbReference type="NCBI Taxonomy" id="314230"/>
    <lineage>
        <taxon>Bacteria</taxon>
        <taxon>Pseudomonadati</taxon>
        <taxon>Planctomycetota</taxon>
        <taxon>Planctomycetia</taxon>
        <taxon>Pirellulales</taxon>
        <taxon>Pirellulaceae</taxon>
        <taxon>Blastopirellula</taxon>
    </lineage>
</organism>